<feature type="transmembrane region" description="Helical" evidence="1">
    <location>
        <begin position="80"/>
        <end position="101"/>
    </location>
</feature>
<dbReference type="EMBL" id="JACRDE010000488">
    <property type="protein sequence ID" value="MBI5251502.1"/>
    <property type="molecule type" value="Genomic_DNA"/>
</dbReference>
<protein>
    <submittedName>
        <fullName evidence="3">Cytochrome b N-terminal domain-containing protein</fullName>
    </submittedName>
</protein>
<comment type="caution">
    <text evidence="3">The sequence shown here is derived from an EMBL/GenBank/DDBJ whole genome shotgun (WGS) entry which is preliminary data.</text>
</comment>
<evidence type="ECO:0000259" key="2">
    <source>
        <dbReference type="PROSITE" id="PS51002"/>
    </source>
</evidence>
<name>A0A9D6Z5G2_9BACT</name>
<dbReference type="PIRSF" id="PIRSF000032">
    <property type="entry name" value="Cytochrome_b6"/>
    <property type="match status" value="1"/>
</dbReference>
<feature type="transmembrane region" description="Helical" evidence="1">
    <location>
        <begin position="27"/>
        <end position="51"/>
    </location>
</feature>
<dbReference type="GO" id="GO:0016491">
    <property type="term" value="F:oxidoreductase activity"/>
    <property type="evidence" value="ECO:0007669"/>
    <property type="project" value="InterPro"/>
</dbReference>
<dbReference type="Pfam" id="PF00033">
    <property type="entry name" value="Cytochrome_B"/>
    <property type="match status" value="1"/>
</dbReference>
<feature type="domain" description="Cytochrome b/b6 N-terminal region profile" evidence="2">
    <location>
        <begin position="1"/>
        <end position="210"/>
    </location>
</feature>
<keyword evidence="1" id="KW-0812">Transmembrane</keyword>
<dbReference type="GO" id="GO:0009055">
    <property type="term" value="F:electron transfer activity"/>
    <property type="evidence" value="ECO:0007669"/>
    <property type="project" value="InterPro"/>
</dbReference>
<sequence length="210" mass="23764">MTKGSFSAFLLHIHPRLIPAFSAEVRFTWCLGGLAFWLFILEVITGLLLVLRYVPTISSAYGSIQEITHLAPYGFFVRNIHYWAGQAMVAIVVLHMIRVFWTGSFAPPRDLNWTIGLLLLVGTLLVDFTGYILVWDDRSLWAWTIARNLSETIPVLGSPLASIFFGPSELGDFALVRVYVWHVILLPGLLVGLLAWHFWKIRKDGISRPL</sequence>
<dbReference type="Proteomes" id="UP000807825">
    <property type="component" value="Unassembled WGS sequence"/>
</dbReference>
<dbReference type="PANTHER" id="PTHR19271:SF16">
    <property type="entry name" value="CYTOCHROME B"/>
    <property type="match status" value="1"/>
</dbReference>
<evidence type="ECO:0000313" key="3">
    <source>
        <dbReference type="EMBL" id="MBI5251502.1"/>
    </source>
</evidence>
<dbReference type="PANTHER" id="PTHR19271">
    <property type="entry name" value="CYTOCHROME B"/>
    <property type="match status" value="1"/>
</dbReference>
<feature type="transmembrane region" description="Helical" evidence="1">
    <location>
        <begin position="113"/>
        <end position="134"/>
    </location>
</feature>
<dbReference type="Gene3D" id="1.20.810.10">
    <property type="entry name" value="Cytochrome Bc1 Complex, Chain C"/>
    <property type="match status" value="1"/>
</dbReference>
<dbReference type="AlphaFoldDB" id="A0A9D6Z5G2"/>
<dbReference type="InterPro" id="IPR005797">
    <property type="entry name" value="Cyt_b/b6_N"/>
</dbReference>
<keyword evidence="1" id="KW-0472">Membrane</keyword>
<feature type="transmembrane region" description="Helical" evidence="1">
    <location>
        <begin position="179"/>
        <end position="199"/>
    </location>
</feature>
<dbReference type="InterPro" id="IPR027387">
    <property type="entry name" value="Cytb/b6-like_sf"/>
</dbReference>
<reference evidence="3" key="1">
    <citation type="submission" date="2020-07" db="EMBL/GenBank/DDBJ databases">
        <title>Huge and variable diversity of episymbiotic CPR bacteria and DPANN archaea in groundwater ecosystems.</title>
        <authorList>
            <person name="He C.Y."/>
            <person name="Keren R."/>
            <person name="Whittaker M."/>
            <person name="Farag I.F."/>
            <person name="Doudna J."/>
            <person name="Cate J.H.D."/>
            <person name="Banfield J.F."/>
        </authorList>
    </citation>
    <scope>NUCLEOTIDE SEQUENCE</scope>
    <source>
        <strain evidence="3">NC_groundwater_1664_Pr3_B-0.1um_52_9</strain>
    </source>
</reference>
<keyword evidence="1" id="KW-1133">Transmembrane helix</keyword>
<dbReference type="PROSITE" id="PS51002">
    <property type="entry name" value="CYTB_NTER"/>
    <property type="match status" value="1"/>
</dbReference>
<dbReference type="GO" id="GO:0022904">
    <property type="term" value="P:respiratory electron transport chain"/>
    <property type="evidence" value="ECO:0007669"/>
    <property type="project" value="InterPro"/>
</dbReference>
<dbReference type="SUPFAM" id="SSF81342">
    <property type="entry name" value="Transmembrane di-heme cytochromes"/>
    <property type="match status" value="1"/>
</dbReference>
<evidence type="ECO:0000256" key="1">
    <source>
        <dbReference type="SAM" id="Phobius"/>
    </source>
</evidence>
<dbReference type="GO" id="GO:0016020">
    <property type="term" value="C:membrane"/>
    <property type="evidence" value="ECO:0007669"/>
    <property type="project" value="InterPro"/>
</dbReference>
<organism evidence="3 4">
    <name type="scientific">Desulfomonile tiedjei</name>
    <dbReference type="NCBI Taxonomy" id="2358"/>
    <lineage>
        <taxon>Bacteria</taxon>
        <taxon>Pseudomonadati</taxon>
        <taxon>Thermodesulfobacteriota</taxon>
        <taxon>Desulfomonilia</taxon>
        <taxon>Desulfomonilales</taxon>
        <taxon>Desulfomonilaceae</taxon>
        <taxon>Desulfomonile</taxon>
    </lineage>
</organism>
<evidence type="ECO:0000313" key="4">
    <source>
        <dbReference type="Proteomes" id="UP000807825"/>
    </source>
</evidence>
<dbReference type="InterPro" id="IPR016174">
    <property type="entry name" value="Di-haem_cyt_TM"/>
</dbReference>
<accession>A0A9D6Z5G2</accession>
<proteinExistence type="predicted"/>
<gene>
    <name evidence="3" type="ORF">HY912_18590</name>
</gene>